<dbReference type="Proteomes" id="UP000708208">
    <property type="component" value="Unassembled WGS sequence"/>
</dbReference>
<feature type="domain" description="Kazal-like" evidence="3">
    <location>
        <begin position="53"/>
        <end position="102"/>
    </location>
</feature>
<keyword evidence="2" id="KW-0732">Signal</keyword>
<feature type="chain" id="PRO_5035181221" description="Kazal-like domain-containing protein" evidence="2">
    <location>
        <begin position="27"/>
        <end position="139"/>
    </location>
</feature>
<dbReference type="AlphaFoldDB" id="A0A8J2KQU3"/>
<feature type="region of interest" description="Disordered" evidence="1">
    <location>
        <begin position="105"/>
        <end position="139"/>
    </location>
</feature>
<sequence>MKLFVYLSFFSATVLILLTFPPGSYTDTTDTPGNQAVVEDVIVRNSTTQVEGSSSGATCSCDNSDDPVCASNGVTYKNSCRFDCSKKRVKRLRIIKRGRCSGVTLNQYRGTPTRPTKAPSSVDRLQTRDNNNNRQNIKV</sequence>
<evidence type="ECO:0000313" key="5">
    <source>
        <dbReference type="Proteomes" id="UP000708208"/>
    </source>
</evidence>
<feature type="signal peptide" evidence="2">
    <location>
        <begin position="1"/>
        <end position="26"/>
    </location>
</feature>
<dbReference type="Pfam" id="PF00050">
    <property type="entry name" value="Kazal_1"/>
    <property type="match status" value="1"/>
</dbReference>
<protein>
    <recommendedName>
        <fullName evidence="3">Kazal-like domain-containing protein</fullName>
    </recommendedName>
</protein>
<organism evidence="4 5">
    <name type="scientific">Allacma fusca</name>
    <dbReference type="NCBI Taxonomy" id="39272"/>
    <lineage>
        <taxon>Eukaryota</taxon>
        <taxon>Metazoa</taxon>
        <taxon>Ecdysozoa</taxon>
        <taxon>Arthropoda</taxon>
        <taxon>Hexapoda</taxon>
        <taxon>Collembola</taxon>
        <taxon>Symphypleona</taxon>
        <taxon>Sminthuridae</taxon>
        <taxon>Allacma</taxon>
    </lineage>
</organism>
<dbReference type="CDD" id="cd00104">
    <property type="entry name" value="KAZAL_FS"/>
    <property type="match status" value="1"/>
</dbReference>
<keyword evidence="5" id="KW-1185">Reference proteome</keyword>
<reference evidence="4" key="1">
    <citation type="submission" date="2021-06" db="EMBL/GenBank/DDBJ databases">
        <authorList>
            <person name="Hodson N. C."/>
            <person name="Mongue J. A."/>
            <person name="Jaron S. K."/>
        </authorList>
    </citation>
    <scope>NUCLEOTIDE SEQUENCE</scope>
</reference>
<dbReference type="InterPro" id="IPR002350">
    <property type="entry name" value="Kazal_dom"/>
</dbReference>
<accession>A0A8J2KQU3</accession>
<dbReference type="EMBL" id="CAJVCH010525703">
    <property type="protein sequence ID" value="CAG7822212.1"/>
    <property type="molecule type" value="Genomic_DNA"/>
</dbReference>
<proteinExistence type="predicted"/>
<evidence type="ECO:0000313" key="4">
    <source>
        <dbReference type="EMBL" id="CAG7822212.1"/>
    </source>
</evidence>
<feature type="compositionally biased region" description="Polar residues" evidence="1">
    <location>
        <begin position="105"/>
        <end position="114"/>
    </location>
</feature>
<feature type="compositionally biased region" description="Polar residues" evidence="1">
    <location>
        <begin position="128"/>
        <end position="139"/>
    </location>
</feature>
<dbReference type="PROSITE" id="PS00282">
    <property type="entry name" value="KAZAL_1"/>
    <property type="match status" value="1"/>
</dbReference>
<evidence type="ECO:0000256" key="2">
    <source>
        <dbReference type="SAM" id="SignalP"/>
    </source>
</evidence>
<dbReference type="PROSITE" id="PS51465">
    <property type="entry name" value="KAZAL_2"/>
    <property type="match status" value="1"/>
</dbReference>
<dbReference type="SMART" id="SM00280">
    <property type="entry name" value="KAZAL"/>
    <property type="match status" value="1"/>
</dbReference>
<name>A0A8J2KQU3_9HEXA</name>
<dbReference type="OrthoDB" id="88467at2759"/>
<comment type="caution">
    <text evidence="4">The sequence shown here is derived from an EMBL/GenBank/DDBJ whole genome shotgun (WGS) entry which is preliminary data.</text>
</comment>
<evidence type="ECO:0000256" key="1">
    <source>
        <dbReference type="SAM" id="MobiDB-lite"/>
    </source>
</evidence>
<gene>
    <name evidence="4" type="ORF">AFUS01_LOCUS32495</name>
</gene>
<evidence type="ECO:0000259" key="3">
    <source>
        <dbReference type="PROSITE" id="PS51465"/>
    </source>
</evidence>